<keyword evidence="4" id="KW-0732">Signal</keyword>
<evidence type="ECO:0000256" key="7">
    <source>
        <dbReference type="ARBA" id="ARBA00023180"/>
    </source>
</evidence>
<name>A0A8K0DMT6_9ROSA</name>
<dbReference type="EMBL" id="VOIH02000011">
    <property type="protein sequence ID" value="KAF3433880.1"/>
    <property type="molecule type" value="Genomic_DNA"/>
</dbReference>
<dbReference type="Proteomes" id="UP000796880">
    <property type="component" value="Unassembled WGS sequence"/>
</dbReference>
<comment type="subcellular location">
    <subcellularLocation>
        <location evidence="1">Membrane</location>
        <topology evidence="1">Single-pass type I membrane protein</topology>
    </subcellularLocation>
</comment>
<keyword evidence="6 8" id="KW-0472">Membrane</keyword>
<evidence type="ECO:0000256" key="3">
    <source>
        <dbReference type="ARBA" id="ARBA00022692"/>
    </source>
</evidence>
<sequence>MEGRHIDARYHFRRRSSRRFNYCRVTAHTYKISDSTLFTILHLFTIPVLFIVIELEWKLPDFPNKGKEEEMENETEEELTIRKKIMMVALWCIQMKPCDRPSMNRVIEMLEGEVGCLQMPQNHFISTREAVEESNSTYSSSKYR</sequence>
<evidence type="ECO:0000313" key="9">
    <source>
        <dbReference type="EMBL" id="KAF3433880.1"/>
    </source>
</evidence>
<gene>
    <name evidence="9" type="ORF">FNV43_RR24983</name>
</gene>
<keyword evidence="10" id="KW-1185">Reference proteome</keyword>
<evidence type="ECO:0000256" key="1">
    <source>
        <dbReference type="ARBA" id="ARBA00004479"/>
    </source>
</evidence>
<accession>A0A8K0DMT6</accession>
<dbReference type="Gene3D" id="1.10.510.10">
    <property type="entry name" value="Transferase(Phosphotransferase) domain 1"/>
    <property type="match status" value="1"/>
</dbReference>
<evidence type="ECO:0000256" key="4">
    <source>
        <dbReference type="ARBA" id="ARBA00022729"/>
    </source>
</evidence>
<keyword evidence="3 8" id="KW-0812">Transmembrane</keyword>
<evidence type="ECO:0000256" key="8">
    <source>
        <dbReference type="SAM" id="Phobius"/>
    </source>
</evidence>
<evidence type="ECO:0000313" key="10">
    <source>
        <dbReference type="Proteomes" id="UP000796880"/>
    </source>
</evidence>
<keyword evidence="5 8" id="KW-1133">Transmembrane helix</keyword>
<dbReference type="GO" id="GO:0016020">
    <property type="term" value="C:membrane"/>
    <property type="evidence" value="ECO:0007669"/>
    <property type="project" value="UniProtKB-SubCell"/>
</dbReference>
<protein>
    <submittedName>
        <fullName evidence="9">Uncharacterized protein</fullName>
    </submittedName>
</protein>
<evidence type="ECO:0000256" key="6">
    <source>
        <dbReference type="ARBA" id="ARBA00023136"/>
    </source>
</evidence>
<comment type="caution">
    <text evidence="9">The sequence shown here is derived from an EMBL/GenBank/DDBJ whole genome shotgun (WGS) entry which is preliminary data.</text>
</comment>
<dbReference type="AlphaFoldDB" id="A0A8K0DMT6"/>
<evidence type="ECO:0000256" key="5">
    <source>
        <dbReference type="ARBA" id="ARBA00022989"/>
    </source>
</evidence>
<dbReference type="OrthoDB" id="986097at2759"/>
<keyword evidence="2" id="KW-0723">Serine/threonine-protein kinase</keyword>
<feature type="transmembrane region" description="Helical" evidence="8">
    <location>
        <begin position="37"/>
        <end position="57"/>
    </location>
</feature>
<dbReference type="PANTHER" id="PTHR27009">
    <property type="entry name" value="RUST RESISTANCE KINASE LR10-RELATED"/>
    <property type="match status" value="1"/>
</dbReference>
<keyword evidence="2" id="KW-0418">Kinase</keyword>
<keyword evidence="7" id="KW-0325">Glycoprotein</keyword>
<proteinExistence type="predicted"/>
<dbReference type="InterPro" id="IPR045874">
    <property type="entry name" value="LRK10/LRL21-25-like"/>
</dbReference>
<keyword evidence="2" id="KW-0808">Transferase</keyword>
<reference evidence="9" key="1">
    <citation type="submission" date="2020-03" db="EMBL/GenBank/DDBJ databases">
        <title>A high-quality chromosome-level genome assembly of a woody plant with both climbing and erect habits, Rhamnella rubrinervis.</title>
        <authorList>
            <person name="Lu Z."/>
            <person name="Yang Y."/>
            <person name="Zhu X."/>
            <person name="Sun Y."/>
        </authorList>
    </citation>
    <scope>NUCLEOTIDE SEQUENCE</scope>
    <source>
        <strain evidence="9">BYM</strain>
        <tissue evidence="9">Leaf</tissue>
    </source>
</reference>
<dbReference type="GO" id="GO:0004674">
    <property type="term" value="F:protein serine/threonine kinase activity"/>
    <property type="evidence" value="ECO:0007669"/>
    <property type="project" value="UniProtKB-KW"/>
</dbReference>
<evidence type="ECO:0000256" key="2">
    <source>
        <dbReference type="ARBA" id="ARBA00022527"/>
    </source>
</evidence>
<organism evidence="9 10">
    <name type="scientific">Rhamnella rubrinervis</name>
    <dbReference type="NCBI Taxonomy" id="2594499"/>
    <lineage>
        <taxon>Eukaryota</taxon>
        <taxon>Viridiplantae</taxon>
        <taxon>Streptophyta</taxon>
        <taxon>Embryophyta</taxon>
        <taxon>Tracheophyta</taxon>
        <taxon>Spermatophyta</taxon>
        <taxon>Magnoliopsida</taxon>
        <taxon>eudicotyledons</taxon>
        <taxon>Gunneridae</taxon>
        <taxon>Pentapetalae</taxon>
        <taxon>rosids</taxon>
        <taxon>fabids</taxon>
        <taxon>Rosales</taxon>
        <taxon>Rhamnaceae</taxon>
        <taxon>rhamnoid group</taxon>
        <taxon>Rhamneae</taxon>
        <taxon>Rhamnella</taxon>
    </lineage>
</organism>